<feature type="transmembrane region" description="Helical" evidence="1">
    <location>
        <begin position="475"/>
        <end position="497"/>
    </location>
</feature>
<dbReference type="AlphaFoldDB" id="A0AAW0WW56"/>
<feature type="transmembrane region" description="Helical" evidence="1">
    <location>
        <begin position="317"/>
        <end position="338"/>
    </location>
</feature>
<sequence>IKTIECQVDQPHHLDSSEITGLVLVGVMVVVLAAATLLDLYSASTPTRVHYRKGHLQYLLVFSVSHNIQKLFQVTSARSPEVITCLHGIRFLSITWVVLGHQYAYSTSVAQNTIESFKLTKKVAFQVIANADVSVDTFFFMSGLLVSAGLLRRVTSTGKFNVLQYYIHRIVRLLPPIAVTVMLVATVSEMAVGGPASQSYTTYYLKGCRHSWWTDVTFTSNFFFSFLQQMGKTDEAATCLPHCWYTAVDMQLYVFTPIVLLPLCYWPKSRRAWAWVWAWTGASVVVPAVIVGVYHTWPASLLLLNDTEDMLEYNHKVYLMPWCRAGPYIVGIWAGYLLHRSRDSPRITRLSTWQVVVGWACAWVVALAVLLGIARYNYADTPDVVPEMTLTEAVLYGGLHRAAWAAALAWVVLACHWGYGGPVDWILSHPSWQPLSRLTYTIYLTSLPLQFMLLYSTQRPTYYTHLTKIEETCGVLLMSVCAAVVVTLLAESPILGLEKLILHPEKSTKQDKVSSPIQEGEVDVQGVETDLQGVKVDLRVVEVDLHDSKSHLRDTEETSDAKLIEQKQEIGIIHEE</sequence>
<evidence type="ECO:0000313" key="3">
    <source>
        <dbReference type="EMBL" id="KAK8731868.1"/>
    </source>
</evidence>
<dbReference type="GO" id="GO:0016747">
    <property type="term" value="F:acyltransferase activity, transferring groups other than amino-acyl groups"/>
    <property type="evidence" value="ECO:0007669"/>
    <property type="project" value="InterPro"/>
</dbReference>
<keyword evidence="4" id="KW-1185">Reference proteome</keyword>
<feature type="domain" description="Acyltransferase 3" evidence="2">
    <location>
        <begin position="85"/>
        <end position="487"/>
    </location>
</feature>
<organism evidence="3 4">
    <name type="scientific">Cherax quadricarinatus</name>
    <name type="common">Australian red claw crayfish</name>
    <dbReference type="NCBI Taxonomy" id="27406"/>
    <lineage>
        <taxon>Eukaryota</taxon>
        <taxon>Metazoa</taxon>
        <taxon>Ecdysozoa</taxon>
        <taxon>Arthropoda</taxon>
        <taxon>Crustacea</taxon>
        <taxon>Multicrustacea</taxon>
        <taxon>Malacostraca</taxon>
        <taxon>Eumalacostraca</taxon>
        <taxon>Eucarida</taxon>
        <taxon>Decapoda</taxon>
        <taxon>Pleocyemata</taxon>
        <taxon>Astacidea</taxon>
        <taxon>Parastacoidea</taxon>
        <taxon>Parastacidae</taxon>
        <taxon>Cherax</taxon>
    </lineage>
</organism>
<dbReference type="PANTHER" id="PTHR11161">
    <property type="entry name" value="O-ACYLTRANSFERASE"/>
    <property type="match status" value="1"/>
</dbReference>
<dbReference type="InterPro" id="IPR052728">
    <property type="entry name" value="O2_lipid_transport_reg"/>
</dbReference>
<dbReference type="Pfam" id="PF01757">
    <property type="entry name" value="Acyl_transf_3"/>
    <property type="match status" value="1"/>
</dbReference>
<dbReference type="EMBL" id="JARKIK010000059">
    <property type="protein sequence ID" value="KAK8731868.1"/>
    <property type="molecule type" value="Genomic_DNA"/>
</dbReference>
<evidence type="ECO:0000256" key="1">
    <source>
        <dbReference type="SAM" id="Phobius"/>
    </source>
</evidence>
<keyword evidence="1" id="KW-0472">Membrane</keyword>
<dbReference type="PANTHER" id="PTHR11161:SF0">
    <property type="entry name" value="O-ACYLTRANSFERASE LIKE PROTEIN"/>
    <property type="match status" value="1"/>
</dbReference>
<feature type="transmembrane region" description="Helical" evidence="1">
    <location>
        <begin position="173"/>
        <end position="192"/>
    </location>
</feature>
<reference evidence="3 4" key="1">
    <citation type="journal article" date="2024" name="BMC Genomics">
        <title>Genome assembly of redclaw crayfish (Cherax quadricarinatus) provides insights into its immune adaptation and hypoxia tolerance.</title>
        <authorList>
            <person name="Liu Z."/>
            <person name="Zheng J."/>
            <person name="Li H."/>
            <person name="Fang K."/>
            <person name="Wang S."/>
            <person name="He J."/>
            <person name="Zhou D."/>
            <person name="Weng S."/>
            <person name="Chi M."/>
            <person name="Gu Z."/>
            <person name="He J."/>
            <person name="Li F."/>
            <person name="Wang M."/>
        </authorList>
    </citation>
    <scope>NUCLEOTIDE SEQUENCE [LARGE SCALE GENOMIC DNA]</scope>
    <source>
        <strain evidence="3">ZL_2023a</strain>
    </source>
</reference>
<feature type="transmembrane region" description="Helical" evidence="1">
    <location>
        <begin position="274"/>
        <end position="297"/>
    </location>
</feature>
<gene>
    <name evidence="3" type="ORF">OTU49_007308</name>
</gene>
<protein>
    <recommendedName>
        <fullName evidence="2">Acyltransferase 3 domain-containing protein</fullName>
    </recommendedName>
</protein>
<feature type="transmembrane region" description="Helical" evidence="1">
    <location>
        <begin position="19"/>
        <end position="43"/>
    </location>
</feature>
<feature type="transmembrane region" description="Helical" evidence="1">
    <location>
        <begin position="250"/>
        <end position="267"/>
    </location>
</feature>
<dbReference type="Proteomes" id="UP001445076">
    <property type="component" value="Unassembled WGS sequence"/>
</dbReference>
<proteinExistence type="predicted"/>
<keyword evidence="1" id="KW-1133">Transmembrane helix</keyword>
<accession>A0AAW0WW56</accession>
<feature type="transmembrane region" description="Helical" evidence="1">
    <location>
        <begin position="350"/>
        <end position="374"/>
    </location>
</feature>
<feature type="transmembrane region" description="Helical" evidence="1">
    <location>
        <begin position="438"/>
        <end position="455"/>
    </location>
</feature>
<evidence type="ECO:0000313" key="4">
    <source>
        <dbReference type="Proteomes" id="UP001445076"/>
    </source>
</evidence>
<dbReference type="InterPro" id="IPR002656">
    <property type="entry name" value="Acyl_transf_3_dom"/>
</dbReference>
<keyword evidence="1" id="KW-0812">Transmembrane</keyword>
<feature type="non-terminal residue" evidence="3">
    <location>
        <position position="1"/>
    </location>
</feature>
<name>A0AAW0WW56_CHEQU</name>
<evidence type="ECO:0000259" key="2">
    <source>
        <dbReference type="Pfam" id="PF01757"/>
    </source>
</evidence>
<comment type="caution">
    <text evidence="3">The sequence shown here is derived from an EMBL/GenBank/DDBJ whole genome shotgun (WGS) entry which is preliminary data.</text>
</comment>